<accession>A0A8X8BEI8</accession>
<sequence length="67" mass="7570">MKTADVPPAIQLGKQDVVAIRGSEEEKNDLAKEIGKPNTVSEQRREAMKKSSKVQVRRFWLFLSSIV</sequence>
<evidence type="ECO:0000313" key="2">
    <source>
        <dbReference type="Proteomes" id="UP000886595"/>
    </source>
</evidence>
<gene>
    <name evidence="1" type="ORF">Bca52824_002092</name>
</gene>
<dbReference type="Proteomes" id="UP000886595">
    <property type="component" value="Unassembled WGS sequence"/>
</dbReference>
<dbReference type="AlphaFoldDB" id="A0A8X8BEI8"/>
<comment type="caution">
    <text evidence="1">The sequence shown here is derived from an EMBL/GenBank/DDBJ whole genome shotgun (WGS) entry which is preliminary data.</text>
</comment>
<reference evidence="1 2" key="1">
    <citation type="submission" date="2020-02" db="EMBL/GenBank/DDBJ databases">
        <authorList>
            <person name="Ma Q."/>
            <person name="Huang Y."/>
            <person name="Song X."/>
            <person name="Pei D."/>
        </authorList>
    </citation>
    <scope>NUCLEOTIDE SEQUENCE [LARGE SCALE GENOMIC DNA]</scope>
    <source>
        <strain evidence="1">Sxm20200214</strain>
        <tissue evidence="1">Leaf</tissue>
    </source>
</reference>
<keyword evidence="2" id="KW-1185">Reference proteome</keyword>
<dbReference type="EMBL" id="JAAMPC010000001">
    <property type="protein sequence ID" value="KAG2330912.1"/>
    <property type="molecule type" value="Genomic_DNA"/>
</dbReference>
<proteinExistence type="predicted"/>
<evidence type="ECO:0000313" key="1">
    <source>
        <dbReference type="EMBL" id="KAG2330912.1"/>
    </source>
</evidence>
<protein>
    <submittedName>
        <fullName evidence="1">Uncharacterized protein</fullName>
    </submittedName>
</protein>
<name>A0A8X8BEI8_BRACI</name>
<organism evidence="1 2">
    <name type="scientific">Brassica carinata</name>
    <name type="common">Ethiopian mustard</name>
    <name type="synonym">Abyssinian cabbage</name>
    <dbReference type="NCBI Taxonomy" id="52824"/>
    <lineage>
        <taxon>Eukaryota</taxon>
        <taxon>Viridiplantae</taxon>
        <taxon>Streptophyta</taxon>
        <taxon>Embryophyta</taxon>
        <taxon>Tracheophyta</taxon>
        <taxon>Spermatophyta</taxon>
        <taxon>Magnoliopsida</taxon>
        <taxon>eudicotyledons</taxon>
        <taxon>Gunneridae</taxon>
        <taxon>Pentapetalae</taxon>
        <taxon>rosids</taxon>
        <taxon>malvids</taxon>
        <taxon>Brassicales</taxon>
        <taxon>Brassicaceae</taxon>
        <taxon>Brassiceae</taxon>
        <taxon>Brassica</taxon>
    </lineage>
</organism>